<dbReference type="PANTHER" id="PTHR12877:SF15">
    <property type="entry name" value="RHO GUANINE NUCLEOTIDE EXCHANGE FACTOR 17"/>
    <property type="match status" value="1"/>
</dbReference>
<reference evidence="6" key="1">
    <citation type="submission" date="2017-02" db="UniProtKB">
        <authorList>
            <consortium name="WormBaseParasite"/>
        </authorList>
    </citation>
    <scope>IDENTIFICATION</scope>
</reference>
<dbReference type="Proteomes" id="UP000278807">
    <property type="component" value="Unassembled WGS sequence"/>
</dbReference>
<evidence type="ECO:0000313" key="5">
    <source>
        <dbReference type="Proteomes" id="UP000278807"/>
    </source>
</evidence>
<keyword evidence="5" id="KW-1185">Reference proteome</keyword>
<sequence length="556" mass="61482">MNVVHRNVFLIPDIGFDKNGPIRLNLSQDYSHSAVTLNLRFFCTAFGGFKMIKRKEIRTRRETYKQDLELRRRQCSDAQTLTLNELITNTTDLRASQRPRISCASALGDCSPCFIMCCVDGNEFSVKLGNTDEDVYYTIGTKFEAPILCAIWIKDQHILLGSANGYLYSFSIETKEIVWELKMASAVTAIAVGQCTSSANCVFVGMANGTLSVIMDIVGDTAPRDQFSQILGFTTVSSIVIIDEQAWCACGCSVEIFSVLTFDHLCKITISDNPLDNISGMAPSPYGVWLSLVGKTSLKLWSTTTFEPISCCDIEKYTTSKVVDNSDENEIPDRITALLANDSHLFIGTASGIVFIYKTLKWKNGVLTQSRNERLSPKVKSTPIDNTTPRSSAASLNEKDWKAKGSSEPDELKIALKLEKELKRSNSQASNNASAAFSLSDQVLSITDSPPSTESKRKTSLTNSLNLLLTSRSQVTESPIRALLQIKNRRGISIISFSQRIKEDDAILKWEQTSKSGSQWTNKPMLELSPKNSLPILPAYLMSAVLRKKSSVDQAS</sequence>
<dbReference type="Gene3D" id="2.130.10.10">
    <property type="entry name" value="YVTN repeat-like/Quinoprotein amine dehydrogenase"/>
    <property type="match status" value="1"/>
</dbReference>
<gene>
    <name evidence="4" type="ORF">HNAJ_LOCUS2131</name>
</gene>
<feature type="region of interest" description="Disordered" evidence="3">
    <location>
        <begin position="373"/>
        <end position="405"/>
    </location>
</feature>
<dbReference type="AlphaFoldDB" id="A0A0R3T4Z4"/>
<evidence type="ECO:0000256" key="1">
    <source>
        <dbReference type="ARBA" id="ARBA00022553"/>
    </source>
</evidence>
<dbReference type="PANTHER" id="PTHR12877">
    <property type="entry name" value="RHO GUANINE NUCLEOTIDE EXCHANGE FACTOR"/>
    <property type="match status" value="1"/>
</dbReference>
<dbReference type="EMBL" id="UZAE01000980">
    <property type="protein sequence ID" value="VDN97990.1"/>
    <property type="molecule type" value="Genomic_DNA"/>
</dbReference>
<dbReference type="STRING" id="102285.A0A0R3T4Z4"/>
<proteinExistence type="predicted"/>
<keyword evidence="2" id="KW-0344">Guanine-nucleotide releasing factor</keyword>
<keyword evidence="1" id="KW-0597">Phosphoprotein</keyword>
<dbReference type="GO" id="GO:0005085">
    <property type="term" value="F:guanyl-nucleotide exchange factor activity"/>
    <property type="evidence" value="ECO:0007669"/>
    <property type="project" value="UniProtKB-KW"/>
</dbReference>
<name>A0A0R3T4Z4_RODNA</name>
<dbReference type="Pfam" id="PF19056">
    <property type="entry name" value="WD40_2"/>
    <property type="match status" value="1"/>
</dbReference>
<feature type="compositionally biased region" description="Polar residues" evidence="3">
    <location>
        <begin position="383"/>
        <end position="395"/>
    </location>
</feature>
<organism evidence="6">
    <name type="scientific">Rodentolepis nana</name>
    <name type="common">Dwarf tapeworm</name>
    <name type="synonym">Hymenolepis nana</name>
    <dbReference type="NCBI Taxonomy" id="102285"/>
    <lineage>
        <taxon>Eukaryota</taxon>
        <taxon>Metazoa</taxon>
        <taxon>Spiralia</taxon>
        <taxon>Lophotrochozoa</taxon>
        <taxon>Platyhelminthes</taxon>
        <taxon>Cestoda</taxon>
        <taxon>Eucestoda</taxon>
        <taxon>Cyclophyllidea</taxon>
        <taxon>Hymenolepididae</taxon>
        <taxon>Rodentolepis</taxon>
    </lineage>
</organism>
<dbReference type="InterPro" id="IPR036322">
    <property type="entry name" value="WD40_repeat_dom_sf"/>
</dbReference>
<evidence type="ECO:0000313" key="6">
    <source>
        <dbReference type="WBParaSite" id="HNAJ_0000213201-mRNA-1"/>
    </source>
</evidence>
<dbReference type="InterPro" id="IPR015943">
    <property type="entry name" value="WD40/YVTN_repeat-like_dom_sf"/>
</dbReference>
<dbReference type="GO" id="GO:0030036">
    <property type="term" value="P:actin cytoskeleton organization"/>
    <property type="evidence" value="ECO:0007669"/>
    <property type="project" value="TreeGrafter"/>
</dbReference>
<evidence type="ECO:0000256" key="3">
    <source>
        <dbReference type="SAM" id="MobiDB-lite"/>
    </source>
</evidence>
<evidence type="ECO:0000313" key="4">
    <source>
        <dbReference type="EMBL" id="VDN97990.1"/>
    </source>
</evidence>
<dbReference type="InterPro" id="IPR039919">
    <property type="entry name" value="ARHGEF10/ARHGEF17"/>
</dbReference>
<evidence type="ECO:0000256" key="2">
    <source>
        <dbReference type="ARBA" id="ARBA00022658"/>
    </source>
</evidence>
<protein>
    <submittedName>
        <fullName evidence="6">WD_REPEATS_REGION domain-containing protein</fullName>
    </submittedName>
</protein>
<reference evidence="4 5" key="2">
    <citation type="submission" date="2018-11" db="EMBL/GenBank/DDBJ databases">
        <authorList>
            <consortium name="Pathogen Informatics"/>
        </authorList>
    </citation>
    <scope>NUCLEOTIDE SEQUENCE [LARGE SCALE GENOMIC DNA]</scope>
</reference>
<dbReference type="WBParaSite" id="HNAJ_0000213201-mRNA-1">
    <property type="protein sequence ID" value="HNAJ_0000213201-mRNA-1"/>
    <property type="gene ID" value="HNAJ_0000213201"/>
</dbReference>
<accession>A0A0R3T4Z4</accession>
<dbReference type="SUPFAM" id="SSF50978">
    <property type="entry name" value="WD40 repeat-like"/>
    <property type="match status" value="1"/>
</dbReference>
<dbReference type="OrthoDB" id="44736at2759"/>